<organism evidence="2">
    <name type="scientific">mine drainage metagenome</name>
    <dbReference type="NCBI Taxonomy" id="410659"/>
    <lineage>
        <taxon>unclassified sequences</taxon>
        <taxon>metagenomes</taxon>
        <taxon>ecological metagenomes</taxon>
    </lineage>
</organism>
<dbReference type="Pfam" id="PF03551">
    <property type="entry name" value="PadR"/>
    <property type="match status" value="1"/>
</dbReference>
<proteinExistence type="predicted"/>
<dbReference type="EMBL" id="AUZY01006644">
    <property type="protein sequence ID" value="EQD53695.1"/>
    <property type="molecule type" value="Genomic_DNA"/>
</dbReference>
<protein>
    <submittedName>
        <fullName evidence="2">Protein containing Transcriptional regulator PadR</fullName>
    </submittedName>
</protein>
<dbReference type="InterPro" id="IPR036390">
    <property type="entry name" value="WH_DNA-bd_sf"/>
</dbReference>
<sequence>MIGMYALHQMSREPIYGWQLAERIAETTKGGWRPGAGAVYPILKSLVHQKLARIEVRGGRKVYLVTPRGRARLAWMRTRIRDGGGRYLELRRLVLDLVDPAERPEWAIEHLRRSLTMFVELSDSTDLISSARGRALMYRQGARELRGALARLERARRSGTGSRRARKR</sequence>
<dbReference type="Gene3D" id="1.10.10.10">
    <property type="entry name" value="Winged helix-like DNA-binding domain superfamily/Winged helix DNA-binding domain"/>
    <property type="match status" value="1"/>
</dbReference>
<reference evidence="2" key="1">
    <citation type="submission" date="2013-08" db="EMBL/GenBank/DDBJ databases">
        <authorList>
            <person name="Mendez C."/>
            <person name="Richter M."/>
            <person name="Ferrer M."/>
            <person name="Sanchez J."/>
        </authorList>
    </citation>
    <scope>NUCLEOTIDE SEQUENCE</scope>
</reference>
<reference evidence="2" key="2">
    <citation type="journal article" date="2014" name="ISME J.">
        <title>Microbial stratification in low pH oxic and suboxic macroscopic growths along an acid mine drainage.</title>
        <authorList>
            <person name="Mendez-Garcia C."/>
            <person name="Mesa V."/>
            <person name="Sprenger R.R."/>
            <person name="Richter M."/>
            <person name="Diez M.S."/>
            <person name="Solano J."/>
            <person name="Bargiela R."/>
            <person name="Golyshina O.V."/>
            <person name="Manteca A."/>
            <person name="Ramos J.L."/>
            <person name="Gallego J.R."/>
            <person name="Llorente I."/>
            <person name="Martins Dos Santos V.A."/>
            <person name="Jensen O.N."/>
            <person name="Pelaez A.I."/>
            <person name="Sanchez J."/>
            <person name="Ferrer M."/>
        </authorList>
    </citation>
    <scope>NUCLEOTIDE SEQUENCE</scope>
</reference>
<name>T1BHS7_9ZZZZ</name>
<dbReference type="PANTHER" id="PTHR43252">
    <property type="entry name" value="TRANSCRIPTIONAL REGULATOR YQJI"/>
    <property type="match status" value="1"/>
</dbReference>
<evidence type="ECO:0000313" key="2">
    <source>
        <dbReference type="EMBL" id="EQD53695.1"/>
    </source>
</evidence>
<dbReference type="InterPro" id="IPR005149">
    <property type="entry name" value="Tscrpt_reg_PadR_N"/>
</dbReference>
<dbReference type="SUPFAM" id="SSF46785">
    <property type="entry name" value="Winged helix' DNA-binding domain"/>
    <property type="match status" value="1"/>
</dbReference>
<dbReference type="InterPro" id="IPR036388">
    <property type="entry name" value="WH-like_DNA-bd_sf"/>
</dbReference>
<accession>T1BHS7</accession>
<evidence type="ECO:0000259" key="1">
    <source>
        <dbReference type="Pfam" id="PF03551"/>
    </source>
</evidence>
<dbReference type="PANTHER" id="PTHR43252:SF7">
    <property type="entry name" value="TRANSCRIPTIONAL REGULATOR YQJI"/>
    <property type="match status" value="1"/>
</dbReference>
<gene>
    <name evidence="2" type="ORF">B1B_10093</name>
</gene>
<dbReference type="AlphaFoldDB" id="T1BHS7"/>
<feature type="domain" description="Transcription regulator PadR N-terminal" evidence="1">
    <location>
        <begin position="7"/>
        <end position="74"/>
    </location>
</feature>
<comment type="caution">
    <text evidence="2">The sequence shown here is derived from an EMBL/GenBank/DDBJ whole genome shotgun (WGS) entry which is preliminary data.</text>
</comment>